<dbReference type="SFLD" id="SFLDG01058">
    <property type="entry name" value="lipoyl_synthase_like"/>
    <property type="match status" value="1"/>
</dbReference>
<keyword evidence="6" id="KW-0949">S-adenosyl-L-methionine</keyword>
<evidence type="ECO:0000256" key="4">
    <source>
        <dbReference type="ARBA" id="ARBA00022485"/>
    </source>
</evidence>
<evidence type="ECO:0000256" key="8">
    <source>
        <dbReference type="ARBA" id="ARBA00023004"/>
    </source>
</evidence>
<name>A0A0D6EKL5_SPOSA</name>
<dbReference type="InterPro" id="IPR006638">
    <property type="entry name" value="Elp3/MiaA/NifB-like_rSAM"/>
</dbReference>
<evidence type="ECO:0000313" key="13">
    <source>
        <dbReference type="EMBL" id="CEQ40534.1"/>
    </source>
</evidence>
<feature type="compositionally biased region" description="Low complexity" evidence="11">
    <location>
        <begin position="416"/>
        <end position="430"/>
    </location>
</feature>
<dbReference type="PROSITE" id="PS51918">
    <property type="entry name" value="RADICAL_SAM"/>
    <property type="match status" value="1"/>
</dbReference>
<feature type="non-terminal residue" evidence="13">
    <location>
        <position position="1"/>
    </location>
</feature>
<keyword evidence="9" id="KW-0411">Iron-sulfur</keyword>
<keyword evidence="4" id="KW-0004">4Fe-4S</keyword>
<gene>
    <name evidence="13" type="primary">SPOSA6832_02182</name>
</gene>
<evidence type="ECO:0000256" key="1">
    <source>
        <dbReference type="ARBA" id="ARBA00001966"/>
    </source>
</evidence>
<accession>A0A0D6EKL5</accession>
<evidence type="ECO:0000256" key="6">
    <source>
        <dbReference type="ARBA" id="ARBA00022691"/>
    </source>
</evidence>
<dbReference type="GO" id="GO:0046872">
    <property type="term" value="F:metal ion binding"/>
    <property type="evidence" value="ECO:0007669"/>
    <property type="project" value="UniProtKB-KW"/>
</dbReference>
<feature type="domain" description="Radical SAM core" evidence="12">
    <location>
        <begin position="117"/>
        <end position="336"/>
    </location>
</feature>
<dbReference type="GO" id="GO:0005739">
    <property type="term" value="C:mitochondrion"/>
    <property type="evidence" value="ECO:0007669"/>
    <property type="project" value="UniProtKB-SubCell"/>
</dbReference>
<dbReference type="InterPro" id="IPR003698">
    <property type="entry name" value="Lipoyl_synth"/>
</dbReference>
<dbReference type="CDD" id="cd01335">
    <property type="entry name" value="Radical_SAM"/>
    <property type="match status" value="1"/>
</dbReference>
<reference evidence="14" key="1">
    <citation type="submission" date="2015-02" db="EMBL/GenBank/DDBJ databases">
        <authorList>
            <person name="Gon?alves P."/>
        </authorList>
    </citation>
    <scope>NUCLEOTIDE SEQUENCE [LARGE SCALE GENOMIC DNA]</scope>
</reference>
<keyword evidence="5" id="KW-0808">Transferase</keyword>
<dbReference type="PANTHER" id="PTHR10949">
    <property type="entry name" value="LIPOYL SYNTHASE"/>
    <property type="match status" value="1"/>
</dbReference>
<dbReference type="InterPro" id="IPR031691">
    <property type="entry name" value="LIAS_N"/>
</dbReference>
<feature type="region of interest" description="Disordered" evidence="11">
    <location>
        <begin position="926"/>
        <end position="945"/>
    </location>
</feature>
<comment type="subcellular location">
    <subcellularLocation>
        <location evidence="2">Mitochondrion</location>
    </subcellularLocation>
</comment>
<dbReference type="InterPro" id="IPR013785">
    <property type="entry name" value="Aldolase_TIM"/>
</dbReference>
<dbReference type="EC" id="2.8.1.8" evidence="3"/>
<proteinExistence type="inferred from homology"/>
<dbReference type="SUPFAM" id="SSF102114">
    <property type="entry name" value="Radical SAM enzymes"/>
    <property type="match status" value="1"/>
</dbReference>
<evidence type="ECO:0000256" key="10">
    <source>
        <dbReference type="ARBA" id="ARBA00047326"/>
    </source>
</evidence>
<evidence type="ECO:0000256" key="9">
    <source>
        <dbReference type="ARBA" id="ARBA00023014"/>
    </source>
</evidence>
<dbReference type="GO" id="GO:0008168">
    <property type="term" value="F:methyltransferase activity"/>
    <property type="evidence" value="ECO:0007669"/>
    <property type="project" value="InterPro"/>
</dbReference>
<evidence type="ECO:0000259" key="12">
    <source>
        <dbReference type="PROSITE" id="PS51918"/>
    </source>
</evidence>
<dbReference type="Gene3D" id="3.20.20.70">
    <property type="entry name" value="Aldolase class I"/>
    <property type="match status" value="1"/>
</dbReference>
<organism evidence="13 14">
    <name type="scientific">Sporidiobolus salmonicolor</name>
    <name type="common">Yeast-like fungus</name>
    <name type="synonym">Sporobolomyces salmonicolor</name>
    <dbReference type="NCBI Taxonomy" id="5005"/>
    <lineage>
        <taxon>Eukaryota</taxon>
        <taxon>Fungi</taxon>
        <taxon>Dikarya</taxon>
        <taxon>Basidiomycota</taxon>
        <taxon>Pucciniomycotina</taxon>
        <taxon>Microbotryomycetes</taxon>
        <taxon>Sporidiobolales</taxon>
        <taxon>Sporidiobolaceae</taxon>
        <taxon>Sporobolomyces</taxon>
    </lineage>
</organism>
<dbReference type="NCBIfam" id="NF004019">
    <property type="entry name" value="PRK05481.1"/>
    <property type="match status" value="1"/>
</dbReference>
<dbReference type="SFLD" id="SFLDF00271">
    <property type="entry name" value="lipoyl_synthase"/>
    <property type="match status" value="1"/>
</dbReference>
<dbReference type="FunFam" id="3.20.20.70:FF:000036">
    <property type="entry name" value="Lipoyl synthase, mitochondrial"/>
    <property type="match status" value="1"/>
</dbReference>
<comment type="cofactor">
    <cofactor evidence="1">
        <name>[4Fe-4S] cluster</name>
        <dbReference type="ChEBI" id="CHEBI:49883"/>
    </cofactor>
</comment>
<dbReference type="Pfam" id="PF07757">
    <property type="entry name" value="AdoMet_MTase"/>
    <property type="match status" value="1"/>
</dbReference>
<dbReference type="InterPro" id="IPR011671">
    <property type="entry name" value="tRNA_uracil_MeTrfase"/>
</dbReference>
<dbReference type="GO" id="GO:0051539">
    <property type="term" value="F:4 iron, 4 sulfur cluster binding"/>
    <property type="evidence" value="ECO:0007669"/>
    <property type="project" value="UniProtKB-KW"/>
</dbReference>
<keyword evidence="7" id="KW-0479">Metal-binding</keyword>
<feature type="region of interest" description="Disordered" evidence="11">
    <location>
        <begin position="409"/>
        <end position="430"/>
    </location>
</feature>
<protein>
    <recommendedName>
        <fullName evidence="3">lipoyl synthase</fullName>
        <ecNumber evidence="3">2.8.1.8</ecNumber>
    </recommendedName>
</protein>
<evidence type="ECO:0000256" key="2">
    <source>
        <dbReference type="ARBA" id="ARBA00004173"/>
    </source>
</evidence>
<evidence type="ECO:0000256" key="7">
    <source>
        <dbReference type="ARBA" id="ARBA00022723"/>
    </source>
</evidence>
<dbReference type="SFLD" id="SFLDS00029">
    <property type="entry name" value="Radical_SAM"/>
    <property type="match status" value="1"/>
</dbReference>
<evidence type="ECO:0000256" key="11">
    <source>
        <dbReference type="SAM" id="MobiDB-lite"/>
    </source>
</evidence>
<dbReference type="SMART" id="SM00729">
    <property type="entry name" value="Elp3"/>
    <property type="match status" value="1"/>
</dbReference>
<evidence type="ECO:0000313" key="14">
    <source>
        <dbReference type="Proteomes" id="UP000243876"/>
    </source>
</evidence>
<dbReference type="AlphaFoldDB" id="A0A0D6EKL5"/>
<dbReference type="GO" id="GO:0016992">
    <property type="term" value="F:lipoate synthase activity"/>
    <property type="evidence" value="ECO:0007669"/>
    <property type="project" value="UniProtKB-EC"/>
</dbReference>
<dbReference type="PANTHER" id="PTHR10949:SF0">
    <property type="entry name" value="LIPOYL SYNTHASE, MITOCHONDRIAL"/>
    <property type="match status" value="1"/>
</dbReference>
<dbReference type="Pfam" id="PF04055">
    <property type="entry name" value="Radical_SAM"/>
    <property type="match status" value="1"/>
</dbReference>
<evidence type="ECO:0000256" key="5">
    <source>
        <dbReference type="ARBA" id="ARBA00022679"/>
    </source>
</evidence>
<dbReference type="Pfam" id="PF16881">
    <property type="entry name" value="LIAS_N"/>
    <property type="match status" value="1"/>
</dbReference>
<sequence>MAALVPRRVASSVRTFATAAASQPIPSASTSSAPARPRLEKLRAEALEIDDFLGPAPAKDRVVFAKHKTPRLPSYLKTEIPTSSSYNKIKNDLRGLNLHTVCEEARCPNIGQCWGGDKGDATATIMLMGDTCTRGCRFCAIKTSRAPPPLDVHEPENTAEAISRWGVGYIVMTSVDRDDIADGGASHFADTIRKTKSKAPHILIEALTGDFQGDAAAVALVAQSGLDVYAHNVETVESRTPFVRDPRAKYRQSLEVLRLAKEAQPGLITKTSVMLGVGETDEEVLQTLKDLRANNVDVVTFGQYMRPTKRHMKVSAYITPDKFDYWAKQAEEHGFLYWASGPLVRSSFKANELLKSAAGKRLLKGLQGRDRGVEAITKEGERRIVEGVRVASYPAKEGRRRPFDRCALSTGRRRTTGTPPTALTPDASDPLPPLASSSPWIPVLAQPAAFPHDCFTQAMHQLVLYPEHSSSTILRADILRDDHFDLDLVLDKGKAKASEVDPIQLEGYVCTRRIRRRILPKRPQFDSAMEQDCLFYHHRRDRGDHMSEDSREGLVLLLPDLEKLHEENPEGRLPYYHPQVGALAFRYLPPSPLSASATLRLDLLPLPAEPLDSPLPPSHRLFRTALALLKFLAKICVGQLEGWEKRMHHDLLAGKEEVQDLYQVLKDKYKWLLRDWKEKTDPSKHVWEDVAIAAWLICVWRGMYPATNGKPPGGFVDVGCGNGLLVYILTAEGYPGYGLDLRLRKSWSLYTSPVPDLRVASLSPPSLLSHSFTSETPPFPPNSFLIGNHADELTPWVPLLAALTPGASFLDIPCCLHELVGRFERPSYEIPPEYLASLPAPPPPLPFPSSSPSPSTAPHHPLLVPFFAPSPLPASHSGRYHAYQLYLAHLSLRCGFVPEREALRIPSTKNFGILGRRRTWELPRATATATAAAGPGDDEERAASGARAVRDAVRTLVSEVEAKGAWKARTPEGKAGEH</sequence>
<keyword evidence="8" id="KW-0408">Iron</keyword>
<keyword evidence="14" id="KW-1185">Reference proteome</keyword>
<evidence type="ECO:0000256" key="3">
    <source>
        <dbReference type="ARBA" id="ARBA00012237"/>
    </source>
</evidence>
<dbReference type="InterPro" id="IPR058240">
    <property type="entry name" value="rSAM_sf"/>
</dbReference>
<comment type="catalytic activity">
    <reaction evidence="10">
        <text>[[Fe-S] cluster scaffold protein carrying a second [4Fe-4S](2+) cluster] + N(6)-octanoyl-L-lysyl-[protein] + 2 oxidized [2Fe-2S]-[ferredoxin] + 2 S-adenosyl-L-methionine + 4 H(+) = [[Fe-S] cluster scaffold protein] + N(6)-[(R)-dihydrolipoyl]-L-lysyl-[protein] + 4 Fe(3+) + 2 hydrogen sulfide + 2 5'-deoxyadenosine + 2 L-methionine + 2 reduced [2Fe-2S]-[ferredoxin]</text>
        <dbReference type="Rhea" id="RHEA:16585"/>
        <dbReference type="Rhea" id="RHEA-COMP:9928"/>
        <dbReference type="Rhea" id="RHEA-COMP:10000"/>
        <dbReference type="Rhea" id="RHEA-COMP:10001"/>
        <dbReference type="Rhea" id="RHEA-COMP:10475"/>
        <dbReference type="Rhea" id="RHEA-COMP:14568"/>
        <dbReference type="Rhea" id="RHEA-COMP:14569"/>
        <dbReference type="ChEBI" id="CHEBI:15378"/>
        <dbReference type="ChEBI" id="CHEBI:17319"/>
        <dbReference type="ChEBI" id="CHEBI:29034"/>
        <dbReference type="ChEBI" id="CHEBI:29919"/>
        <dbReference type="ChEBI" id="CHEBI:33722"/>
        <dbReference type="ChEBI" id="CHEBI:33737"/>
        <dbReference type="ChEBI" id="CHEBI:33738"/>
        <dbReference type="ChEBI" id="CHEBI:57844"/>
        <dbReference type="ChEBI" id="CHEBI:59789"/>
        <dbReference type="ChEBI" id="CHEBI:78809"/>
        <dbReference type="ChEBI" id="CHEBI:83100"/>
        <dbReference type="EC" id="2.8.1.8"/>
    </reaction>
</comment>
<dbReference type="OrthoDB" id="3231at2759"/>
<dbReference type="NCBIfam" id="TIGR00510">
    <property type="entry name" value="lipA"/>
    <property type="match status" value="1"/>
</dbReference>
<dbReference type="NCBIfam" id="NF009544">
    <property type="entry name" value="PRK12928.1"/>
    <property type="match status" value="1"/>
</dbReference>
<dbReference type="Proteomes" id="UP000243876">
    <property type="component" value="Unassembled WGS sequence"/>
</dbReference>
<dbReference type="HAMAP" id="MF_00206">
    <property type="entry name" value="Lipoyl_synth"/>
    <property type="match status" value="1"/>
</dbReference>
<dbReference type="InterPro" id="IPR007197">
    <property type="entry name" value="rSAM"/>
</dbReference>
<dbReference type="EMBL" id="CENE01000007">
    <property type="protein sequence ID" value="CEQ40534.1"/>
    <property type="molecule type" value="Genomic_DNA"/>
</dbReference>